<gene>
    <name evidence="2" type="ORF">AFERRI_50735</name>
    <name evidence="1" type="ORF">AFERRI_530068</name>
</gene>
<name>A0A060UWP2_9PROT</name>
<proteinExistence type="predicted"/>
<evidence type="ECO:0000313" key="3">
    <source>
        <dbReference type="Proteomes" id="UP000193925"/>
    </source>
</evidence>
<dbReference type="EMBL" id="CCCS020000049">
    <property type="protein sequence ID" value="CDQ11173.1"/>
    <property type="molecule type" value="Genomic_DNA"/>
</dbReference>
<accession>A0A060UWP2</accession>
<sequence length="67" mass="7615">MSFEKLLQHSRKPLIIIHYQNDCHLSLAKPFSGNILEICRSYYTTIGSSGTQTKRWSGAKRSGNRST</sequence>
<keyword evidence="3" id="KW-1185">Reference proteome</keyword>
<reference evidence="2 3" key="3">
    <citation type="submission" date="2017-03" db="EMBL/GenBank/DDBJ databases">
        <authorList>
            <person name="Regsiter A."/>
            <person name="William W."/>
        </authorList>
    </citation>
    <scope>NUCLEOTIDE SEQUENCE [LARGE SCALE GENOMIC DNA]</scope>
    <source>
        <strain evidence="2">PRJEB5721</strain>
    </source>
</reference>
<organism evidence="1">
    <name type="scientific">Acidithiobacillus ferrivorans</name>
    <dbReference type="NCBI Taxonomy" id="160808"/>
    <lineage>
        <taxon>Bacteria</taxon>
        <taxon>Pseudomonadati</taxon>
        <taxon>Pseudomonadota</taxon>
        <taxon>Acidithiobacillia</taxon>
        <taxon>Acidithiobacillales</taxon>
        <taxon>Acidithiobacillaceae</taxon>
        <taxon>Acidithiobacillus</taxon>
    </lineage>
</organism>
<evidence type="ECO:0000313" key="2">
    <source>
        <dbReference type="EMBL" id="SMH67533.1"/>
    </source>
</evidence>
<evidence type="ECO:0000313" key="1">
    <source>
        <dbReference type="EMBL" id="CDQ11173.1"/>
    </source>
</evidence>
<dbReference type="AlphaFoldDB" id="A0A060UWP2"/>
<dbReference type="Proteomes" id="UP000193925">
    <property type="component" value="Chromosome AFERRI"/>
</dbReference>
<protein>
    <submittedName>
        <fullName evidence="1">Uncharacterized protein</fullName>
    </submittedName>
</protein>
<dbReference type="EMBL" id="LT841305">
    <property type="protein sequence ID" value="SMH67533.1"/>
    <property type="molecule type" value="Genomic_DNA"/>
</dbReference>
<reference evidence="1" key="1">
    <citation type="submission" date="2014-03" db="EMBL/GenBank/DDBJ databases">
        <authorList>
            <person name="Genoscope - CEA"/>
        </authorList>
    </citation>
    <scope>NUCLEOTIDE SEQUENCE [LARGE SCALE GENOMIC DNA]</scope>
    <source>
        <strain evidence="1">CF27</strain>
    </source>
</reference>
<reference evidence="1" key="2">
    <citation type="submission" date="2014-07" db="EMBL/GenBank/DDBJ databases">
        <title>Initial genome analysis of the psychrotolerant acidophile Acidithiobacillus ferrivorans CF27: insights into iron and sulfur oxidation pathways and into biofilm formation.</title>
        <authorList>
            <person name="Talla E."/>
            <person name="Hedrich S."/>
            <person name="Mangenot S."/>
            <person name="Ji B."/>
            <person name="Johnson D.B."/>
            <person name="Barbe V."/>
            <person name="Bonnefoy V."/>
        </authorList>
    </citation>
    <scope>NUCLEOTIDE SEQUENCE [LARGE SCALE GENOMIC DNA]</scope>
    <source>
        <strain evidence="1">CF27</strain>
    </source>
</reference>